<evidence type="ECO:0000256" key="1">
    <source>
        <dbReference type="ARBA" id="ARBA00022723"/>
    </source>
</evidence>
<feature type="domain" description="Zinc finger PHD-type" evidence="4">
    <location>
        <begin position="582"/>
        <end position="631"/>
    </location>
</feature>
<dbReference type="EMBL" id="KZ613912">
    <property type="protein sequence ID" value="PMD51214.1"/>
    <property type="molecule type" value="Genomic_DNA"/>
</dbReference>
<dbReference type="InterPro" id="IPR011011">
    <property type="entry name" value="Znf_FYVE_PHD"/>
</dbReference>
<proteinExistence type="predicted"/>
<keyword evidence="1" id="KW-0479">Metal-binding</keyword>
<dbReference type="SUPFAM" id="SSF57903">
    <property type="entry name" value="FYVE/PHD zinc finger"/>
    <property type="match status" value="1"/>
</dbReference>
<evidence type="ECO:0000313" key="5">
    <source>
        <dbReference type="EMBL" id="PMD51214.1"/>
    </source>
</evidence>
<dbReference type="Proteomes" id="UP000235371">
    <property type="component" value="Unassembled WGS sequence"/>
</dbReference>
<dbReference type="SMART" id="SM00249">
    <property type="entry name" value="PHD"/>
    <property type="match status" value="1"/>
</dbReference>
<reference evidence="5 6" key="1">
    <citation type="submission" date="2016-04" db="EMBL/GenBank/DDBJ databases">
        <title>A degradative enzymes factory behind the ericoid mycorrhizal symbiosis.</title>
        <authorList>
            <consortium name="DOE Joint Genome Institute"/>
            <person name="Martino E."/>
            <person name="Morin E."/>
            <person name="Grelet G."/>
            <person name="Kuo A."/>
            <person name="Kohler A."/>
            <person name="Daghino S."/>
            <person name="Barry K."/>
            <person name="Choi C."/>
            <person name="Cichocki N."/>
            <person name="Clum A."/>
            <person name="Copeland A."/>
            <person name="Hainaut M."/>
            <person name="Haridas S."/>
            <person name="Labutti K."/>
            <person name="Lindquist E."/>
            <person name="Lipzen A."/>
            <person name="Khouja H.-R."/>
            <person name="Murat C."/>
            <person name="Ohm R."/>
            <person name="Olson A."/>
            <person name="Spatafora J."/>
            <person name="Veneault-Fourrey C."/>
            <person name="Henrissat B."/>
            <person name="Grigoriev I."/>
            <person name="Martin F."/>
            <person name="Perotto S."/>
        </authorList>
    </citation>
    <scope>NUCLEOTIDE SEQUENCE [LARGE SCALE GENOMIC DNA]</scope>
    <source>
        <strain evidence="5 6">E</strain>
    </source>
</reference>
<dbReference type="AlphaFoldDB" id="A0A2J6SKC7"/>
<dbReference type="Gene3D" id="3.30.40.10">
    <property type="entry name" value="Zinc/RING finger domain, C3HC4 (zinc finger)"/>
    <property type="match status" value="1"/>
</dbReference>
<dbReference type="STRING" id="1095630.A0A2J6SKC7"/>
<accession>A0A2J6SKC7</accession>
<dbReference type="OrthoDB" id="3538597at2759"/>
<protein>
    <recommendedName>
        <fullName evidence="4">Zinc finger PHD-type domain-containing protein</fullName>
    </recommendedName>
</protein>
<organism evidence="5 6">
    <name type="scientific">Hyaloscypha bicolor E</name>
    <dbReference type="NCBI Taxonomy" id="1095630"/>
    <lineage>
        <taxon>Eukaryota</taxon>
        <taxon>Fungi</taxon>
        <taxon>Dikarya</taxon>
        <taxon>Ascomycota</taxon>
        <taxon>Pezizomycotina</taxon>
        <taxon>Leotiomycetes</taxon>
        <taxon>Helotiales</taxon>
        <taxon>Hyaloscyphaceae</taxon>
        <taxon>Hyaloscypha</taxon>
        <taxon>Hyaloscypha bicolor</taxon>
    </lineage>
</organism>
<evidence type="ECO:0000256" key="2">
    <source>
        <dbReference type="ARBA" id="ARBA00022771"/>
    </source>
</evidence>
<dbReference type="GeneID" id="36592081"/>
<evidence type="ECO:0000313" key="6">
    <source>
        <dbReference type="Proteomes" id="UP000235371"/>
    </source>
</evidence>
<gene>
    <name evidence="5" type="ORF">K444DRAFT_636546</name>
</gene>
<name>A0A2J6SKC7_9HELO</name>
<evidence type="ECO:0000256" key="3">
    <source>
        <dbReference type="ARBA" id="ARBA00022833"/>
    </source>
</evidence>
<dbReference type="RefSeq" id="XP_024728118.1">
    <property type="nucleotide sequence ID" value="XM_024884004.1"/>
</dbReference>
<dbReference type="GO" id="GO:0008270">
    <property type="term" value="F:zinc ion binding"/>
    <property type="evidence" value="ECO:0007669"/>
    <property type="project" value="UniProtKB-KW"/>
</dbReference>
<keyword evidence="6" id="KW-1185">Reference proteome</keyword>
<dbReference type="InterPro" id="IPR001965">
    <property type="entry name" value="Znf_PHD"/>
</dbReference>
<sequence>MAPGRKSDKYSLQAHDIYFKKRQAVGNCPAELQDLFKLVIGIKDLRADHFGGYETAGSNHLLVPSKAFAAYSPRQQYERELKFEADELFITCSDKRRADDNEENRPLINRTSERSIIRRVEKWANDSEEDICKERLKHLNLPNFDTVGQLAYPEFENEGKKIPDLTIGLHSYDLNQWADTPDLMLLRDDRVRMFDQKLLRKLEDYGYITPPFSQPGSHGRSVGDISLTFPFAFWEAKREGGGSDHQSAETQNAIRVKMILDWQDNIGKSADIPWCPLVWYFVSIGSKWELHGCHFQPNTNASDGRICVLIMLWSGDSANIDEALQLLYIIDIIALWGEHKYKPFSGACIRRFEAELNNKAPPPLDDTLLAHQMEINKETFSWLFPEPQSQLASPAHLITHHQSQNLISRRLGHSPNPESSQLLRGIGQLSLTSFARDYTIPERDYFIWLHDRDHYDGDLLIVRVDREGYILPPLVVFHSSRWKRRDFREVLKEERARIPDNVLTEFRVQEERTSYVKNCVLQGPKYFREPQTQFCAIVPLDRRAYERQRGLDSMEETPFASFERRLGLPRLVRDAGKANDQWCECEAPYNEYSPSMIQCDNLKCPMGWYHKKCVDLDEDFTADRWLCDQCLRNWKSNEMSYFDDKKISEKIREASDARIQRARTLARVWEEHDWPSAEKVRRFVNRLSCRINIRTTSKNTFDTVPDLNIKDIGESRCWAIVRDVPKVMMAVRPVGQGVVRGTNQRARRITDR</sequence>
<keyword evidence="2" id="KW-0863">Zinc-finger</keyword>
<dbReference type="InterPro" id="IPR013083">
    <property type="entry name" value="Znf_RING/FYVE/PHD"/>
</dbReference>
<dbReference type="PROSITE" id="PS01359">
    <property type="entry name" value="ZF_PHD_1"/>
    <property type="match status" value="1"/>
</dbReference>
<keyword evidence="3" id="KW-0862">Zinc</keyword>
<dbReference type="InterPro" id="IPR019786">
    <property type="entry name" value="Zinc_finger_PHD-type_CS"/>
</dbReference>
<dbReference type="InParanoid" id="A0A2J6SKC7"/>
<evidence type="ECO:0000259" key="4">
    <source>
        <dbReference type="SMART" id="SM00249"/>
    </source>
</evidence>